<dbReference type="Proteomes" id="UP000033035">
    <property type="component" value="Unassembled WGS sequence"/>
</dbReference>
<dbReference type="RefSeq" id="WP_028729603.1">
    <property type="nucleotide sequence ID" value="NZ_KE386764.1"/>
</dbReference>
<reference evidence="1 2" key="1">
    <citation type="submission" date="2013-04" db="EMBL/GenBank/DDBJ databases">
        <title>The Genome Sequence of Parabacteroides gordonii DSM 23371.</title>
        <authorList>
            <consortium name="The Broad Institute Genomics Platform"/>
            <person name="Earl A."/>
            <person name="Ward D."/>
            <person name="Feldgarden M."/>
            <person name="Gevers D."/>
            <person name="Martens E."/>
            <person name="Sakamoto M."/>
            <person name="Benno Y."/>
            <person name="Suzuki N."/>
            <person name="Matsunaga N."/>
            <person name="Koshihara K."/>
            <person name="Seki M."/>
            <person name="Komiya H."/>
            <person name="Walker B."/>
            <person name="Young S."/>
            <person name="Zeng Q."/>
            <person name="Gargeya S."/>
            <person name="Fitzgerald M."/>
            <person name="Haas B."/>
            <person name="Abouelleil A."/>
            <person name="Allen A.W."/>
            <person name="Alvarado L."/>
            <person name="Arachchi H.M."/>
            <person name="Berlin A.M."/>
            <person name="Chapman S.B."/>
            <person name="Gainer-Dewar J."/>
            <person name="Goldberg J."/>
            <person name="Griggs A."/>
            <person name="Gujja S."/>
            <person name="Hansen M."/>
            <person name="Howarth C."/>
            <person name="Imamovic A."/>
            <person name="Ireland A."/>
            <person name="Larimer J."/>
            <person name="McCowan C."/>
            <person name="Murphy C."/>
            <person name="Pearson M."/>
            <person name="Poon T.W."/>
            <person name="Priest M."/>
            <person name="Roberts A."/>
            <person name="Saif S."/>
            <person name="Shea T."/>
            <person name="Sisk P."/>
            <person name="Sykes S."/>
            <person name="Wortman J."/>
            <person name="Nusbaum C."/>
            <person name="Birren B."/>
        </authorList>
    </citation>
    <scope>NUCLEOTIDE SEQUENCE [LARGE SCALE GENOMIC DNA]</scope>
    <source>
        <strain evidence="1 2">MS-1</strain>
    </source>
</reference>
<dbReference type="Gene3D" id="3.40.50.2000">
    <property type="entry name" value="Glycogen Phosphorylase B"/>
    <property type="match status" value="1"/>
</dbReference>
<evidence type="ECO:0000313" key="1">
    <source>
        <dbReference type="EMBL" id="KKB55386.1"/>
    </source>
</evidence>
<comment type="caution">
    <text evidence="1">The sequence shown here is derived from an EMBL/GenBank/DDBJ whole genome shotgun (WGS) entry which is preliminary data.</text>
</comment>
<evidence type="ECO:0008006" key="3">
    <source>
        <dbReference type="Google" id="ProtNLM"/>
    </source>
</evidence>
<protein>
    <recommendedName>
        <fullName evidence="3">Glycosyltransferase</fullName>
    </recommendedName>
</protein>
<proteinExistence type="predicted"/>
<organism evidence="1 2">
    <name type="scientific">Parabacteroides gordonii MS-1 = DSM 23371</name>
    <dbReference type="NCBI Taxonomy" id="1203610"/>
    <lineage>
        <taxon>Bacteria</taxon>
        <taxon>Pseudomonadati</taxon>
        <taxon>Bacteroidota</taxon>
        <taxon>Bacteroidia</taxon>
        <taxon>Bacteroidales</taxon>
        <taxon>Tannerellaceae</taxon>
        <taxon>Parabacteroides</taxon>
    </lineage>
</organism>
<keyword evidence="2" id="KW-1185">Reference proteome</keyword>
<name>A0A0F5JBY4_9BACT</name>
<dbReference type="PANTHER" id="PTHR21015">
    <property type="entry name" value="UDP-N-ACETYLGLUCOSAMINE--N-ACETYLMURAMYL-(PENTAPEPTIDE) PYROPHOSPHORYL-UNDECAPRENOL N-ACETYLGLUCOSAMINE TRANSFERASE 1"/>
    <property type="match status" value="1"/>
</dbReference>
<dbReference type="GO" id="GO:0016757">
    <property type="term" value="F:glycosyltransferase activity"/>
    <property type="evidence" value="ECO:0007669"/>
    <property type="project" value="TreeGrafter"/>
</dbReference>
<sequence length="384" mass="43948">MKILFIIQGEGRGHLTQALSLRQKLTDEGHQIVGVLVGKSPARRIPEFFTEKINAPLYDFESPNFLPTAKNKQINLLGSIGYNLLRLHKYIGSIRYIDRMIKETGADVVVNFYELLTGLTYLFARPKAVMICIAHQYLFLHPDFSFPKLNPVSLSLLKFFTRVTAIGATKKLALSFRKMREVPNDKIVVVPPLLRKEVMSRTSRKGNYLHGYLLNSGFSEEVKAWHTEHPDVPMHIFWDKRGAKETTKVDDTLSFHQLNDIRFVKYMAGAKAYATTAGFESVCEAMYLNKPVLMVPTHIEQACNAYDASLSGAGVIADRFDLDALLHLSETHQPNSSFRHWVKQADWLILREFREDLLMEEMPSSVLHRLSMQWVYRVAKNFSL</sequence>
<evidence type="ECO:0000313" key="2">
    <source>
        <dbReference type="Proteomes" id="UP000033035"/>
    </source>
</evidence>
<dbReference type="EMBL" id="AQHW01000015">
    <property type="protein sequence ID" value="KKB55386.1"/>
    <property type="molecule type" value="Genomic_DNA"/>
</dbReference>
<accession>A0A0F5JBY4</accession>
<dbReference type="STRING" id="1203610.HMPREF1536_02855"/>
<dbReference type="HOGENOM" id="CLU_048991_0_0_10"/>
<dbReference type="PATRIC" id="fig|1203610.3.peg.2919"/>
<dbReference type="AlphaFoldDB" id="A0A0F5JBY4"/>
<dbReference type="PANTHER" id="PTHR21015:SF22">
    <property type="entry name" value="GLYCOSYLTRANSFERASE"/>
    <property type="match status" value="1"/>
</dbReference>
<gene>
    <name evidence="1" type="ORF">HMPREF1536_02855</name>
</gene>
<dbReference type="Pfam" id="PF13528">
    <property type="entry name" value="Glyco_trans_1_3"/>
    <property type="match status" value="1"/>
</dbReference>
<dbReference type="SUPFAM" id="SSF53756">
    <property type="entry name" value="UDP-Glycosyltransferase/glycogen phosphorylase"/>
    <property type="match status" value="1"/>
</dbReference>